<keyword evidence="2" id="KW-0519">Myristate</keyword>
<keyword evidence="9" id="KW-1185">Reference proteome</keyword>
<feature type="binding site" evidence="7">
    <location>
        <position position="55"/>
    </location>
    <ligand>
        <name>Mg(2+)</name>
        <dbReference type="ChEBI" id="CHEBI:18420"/>
    </ligand>
</feature>
<dbReference type="PANTHER" id="PTHR45909:SF1">
    <property type="entry name" value="ADP-RIBOSYLATION FACTOR-RELATED PROTEIN 1"/>
    <property type="match status" value="1"/>
</dbReference>
<dbReference type="GO" id="GO:0043001">
    <property type="term" value="P:Golgi to plasma membrane protein transport"/>
    <property type="evidence" value="ECO:0007669"/>
    <property type="project" value="TreeGrafter"/>
</dbReference>
<dbReference type="NCBIfam" id="TIGR00231">
    <property type="entry name" value="small_GTP"/>
    <property type="match status" value="1"/>
</dbReference>
<keyword evidence="3 6" id="KW-0547">Nucleotide-binding</keyword>
<dbReference type="SUPFAM" id="SSF52540">
    <property type="entry name" value="P-loop containing nucleoside triphosphate hydrolases"/>
    <property type="match status" value="1"/>
</dbReference>
<evidence type="ECO:0000256" key="4">
    <source>
        <dbReference type="ARBA" id="ARBA00022892"/>
    </source>
</evidence>
<dbReference type="GO" id="GO:0046872">
    <property type="term" value="F:metal ion binding"/>
    <property type="evidence" value="ECO:0007669"/>
    <property type="project" value="UniProtKB-KW"/>
</dbReference>
<dbReference type="PROSITE" id="PS51417">
    <property type="entry name" value="ARF"/>
    <property type="match status" value="1"/>
</dbReference>
<dbReference type="SMART" id="SM00177">
    <property type="entry name" value="ARF"/>
    <property type="match status" value="1"/>
</dbReference>
<keyword evidence="7" id="KW-0460">Magnesium</keyword>
<dbReference type="SMART" id="SM00178">
    <property type="entry name" value="SAR"/>
    <property type="match status" value="1"/>
</dbReference>
<feature type="binding site" evidence="6">
    <location>
        <begin position="133"/>
        <end position="136"/>
    </location>
    <ligand>
        <name>GTP</name>
        <dbReference type="ChEBI" id="CHEBI:37565"/>
    </ligand>
</feature>
<dbReference type="OrthoDB" id="414781at2759"/>
<dbReference type="STRING" id="1157962.A0A250WYR1"/>
<evidence type="ECO:0000256" key="1">
    <source>
        <dbReference type="ARBA" id="ARBA00010290"/>
    </source>
</evidence>
<accession>A0A250WYR1</accession>
<dbReference type="InterPro" id="IPR005225">
    <property type="entry name" value="Small_GTP-bd"/>
</dbReference>
<dbReference type="PRINTS" id="PR00449">
    <property type="entry name" value="RASTRNSFRMNG"/>
</dbReference>
<dbReference type="GO" id="GO:0034067">
    <property type="term" value="P:protein localization to Golgi apparatus"/>
    <property type="evidence" value="ECO:0007669"/>
    <property type="project" value="TreeGrafter"/>
</dbReference>
<keyword evidence="2" id="KW-0449">Lipoprotein</keyword>
<keyword evidence="7" id="KW-0479">Metal-binding</keyword>
<dbReference type="GO" id="GO:0003924">
    <property type="term" value="F:GTPase activity"/>
    <property type="evidence" value="ECO:0007669"/>
    <property type="project" value="InterPro"/>
</dbReference>
<dbReference type="InterPro" id="IPR027417">
    <property type="entry name" value="P-loop_NTPase"/>
</dbReference>
<dbReference type="InterPro" id="IPR006689">
    <property type="entry name" value="Small_GTPase_ARF/SAR"/>
</dbReference>
<dbReference type="GO" id="GO:0006886">
    <property type="term" value="P:intracellular protein transport"/>
    <property type="evidence" value="ECO:0007669"/>
    <property type="project" value="TreeGrafter"/>
</dbReference>
<feature type="binding site" evidence="6">
    <location>
        <position position="77"/>
    </location>
    <ligand>
        <name>GTP</name>
        <dbReference type="ChEBI" id="CHEBI:37565"/>
    </ligand>
</feature>
<dbReference type="FunFam" id="3.40.50.300:FF:001166">
    <property type="entry name" value="ADP-ribosylation factor D"/>
    <property type="match status" value="1"/>
</dbReference>
<dbReference type="EMBL" id="BEGY01000014">
    <property type="protein sequence ID" value="GAX75971.1"/>
    <property type="molecule type" value="Genomic_DNA"/>
</dbReference>
<dbReference type="InterPro" id="IPR024156">
    <property type="entry name" value="Small_GTPase_ARF"/>
</dbReference>
<feature type="binding site" evidence="7">
    <location>
        <position position="31"/>
    </location>
    <ligand>
        <name>Mg(2+)</name>
        <dbReference type="ChEBI" id="CHEBI:18420"/>
    </ligand>
</feature>
<evidence type="ECO:0008006" key="10">
    <source>
        <dbReference type="Google" id="ProtNLM"/>
    </source>
</evidence>
<proteinExistence type="inferred from homology"/>
<feature type="binding site" evidence="6">
    <location>
        <begin position="24"/>
        <end position="31"/>
    </location>
    <ligand>
        <name>GTP</name>
        <dbReference type="ChEBI" id="CHEBI:37565"/>
    </ligand>
</feature>
<keyword evidence="4" id="KW-0813">Transport</keyword>
<dbReference type="SMART" id="SM00175">
    <property type="entry name" value="RAB"/>
    <property type="match status" value="1"/>
</dbReference>
<sequence>MFTLFYGLYEFLFKRDEFHILILGLDKAGKTNVLERIKTFYSPVVGLDPGKILPTVGLNVGRVEAYNSSLVIWDLGGQPGLQSIWDKYYDESHAVIYVVDSENEVRFDETRHALERVLASPKLAGAPVILMANKQDLSSARTPHDVADILGFGRVDSRPTKIMPVCAYTGQGVKESIEWLVDMIKRSPRATKLRVKNSTK</sequence>
<evidence type="ECO:0000313" key="8">
    <source>
        <dbReference type="EMBL" id="GAX75971.1"/>
    </source>
</evidence>
<evidence type="ECO:0000313" key="9">
    <source>
        <dbReference type="Proteomes" id="UP000232323"/>
    </source>
</evidence>
<comment type="similarity">
    <text evidence="1">Belongs to the small GTPase superfamily. Arf family.</text>
</comment>
<reference evidence="8 9" key="1">
    <citation type="submission" date="2017-08" db="EMBL/GenBank/DDBJ databases">
        <title>Acidophilic green algal genome provides insights into adaptation to an acidic environment.</title>
        <authorList>
            <person name="Hirooka S."/>
            <person name="Hirose Y."/>
            <person name="Kanesaki Y."/>
            <person name="Higuchi S."/>
            <person name="Fujiwara T."/>
            <person name="Onuma R."/>
            <person name="Era A."/>
            <person name="Ohbayashi R."/>
            <person name="Uzuka A."/>
            <person name="Nozaki H."/>
            <person name="Yoshikawa H."/>
            <person name="Miyagishima S.Y."/>
        </authorList>
    </citation>
    <scope>NUCLEOTIDE SEQUENCE [LARGE SCALE GENOMIC DNA]</scope>
    <source>
        <strain evidence="8 9">NIES-2499</strain>
    </source>
</reference>
<keyword evidence="5 6" id="KW-0342">GTP-binding</keyword>
<name>A0A250WYR1_9CHLO</name>
<dbReference type="PANTHER" id="PTHR45909">
    <property type="entry name" value="ADP-RIBOSYLATION FACTOR-RELATED PROTEIN 1"/>
    <property type="match status" value="1"/>
</dbReference>
<comment type="caution">
    <text evidence="8">The sequence shown here is derived from an EMBL/GenBank/DDBJ whole genome shotgun (WGS) entry which is preliminary data.</text>
</comment>
<evidence type="ECO:0000256" key="3">
    <source>
        <dbReference type="ARBA" id="ARBA00022741"/>
    </source>
</evidence>
<evidence type="ECO:0000256" key="6">
    <source>
        <dbReference type="PIRSR" id="PIRSR606689-1"/>
    </source>
</evidence>
<organism evidence="8 9">
    <name type="scientific">Chlamydomonas eustigma</name>
    <dbReference type="NCBI Taxonomy" id="1157962"/>
    <lineage>
        <taxon>Eukaryota</taxon>
        <taxon>Viridiplantae</taxon>
        <taxon>Chlorophyta</taxon>
        <taxon>core chlorophytes</taxon>
        <taxon>Chlorophyceae</taxon>
        <taxon>CS clade</taxon>
        <taxon>Chlamydomonadales</taxon>
        <taxon>Chlamydomonadaceae</taxon>
        <taxon>Chlamydomonas</taxon>
    </lineage>
</organism>
<protein>
    <recommendedName>
        <fullName evidence="10">ADP-ribosylation factor-related protein 1</fullName>
    </recommendedName>
</protein>
<evidence type="ECO:0000256" key="5">
    <source>
        <dbReference type="ARBA" id="ARBA00023134"/>
    </source>
</evidence>
<dbReference type="GO" id="GO:0005525">
    <property type="term" value="F:GTP binding"/>
    <property type="evidence" value="ECO:0007669"/>
    <property type="project" value="UniProtKB-KW"/>
</dbReference>
<dbReference type="Gene3D" id="3.40.50.300">
    <property type="entry name" value="P-loop containing nucleotide triphosphate hydrolases"/>
    <property type="match status" value="1"/>
</dbReference>
<gene>
    <name evidence="8" type="ORF">CEUSTIGMA_g3414.t1</name>
</gene>
<evidence type="ECO:0000256" key="2">
    <source>
        <dbReference type="ARBA" id="ARBA00022707"/>
    </source>
</evidence>
<dbReference type="Proteomes" id="UP000232323">
    <property type="component" value="Unassembled WGS sequence"/>
</dbReference>
<keyword evidence="4" id="KW-0931">ER-Golgi transport</keyword>
<dbReference type="PROSITE" id="PS51419">
    <property type="entry name" value="RAB"/>
    <property type="match status" value="1"/>
</dbReference>
<dbReference type="GO" id="GO:0005794">
    <property type="term" value="C:Golgi apparatus"/>
    <property type="evidence" value="ECO:0007669"/>
    <property type="project" value="TreeGrafter"/>
</dbReference>
<dbReference type="AlphaFoldDB" id="A0A250WYR1"/>
<evidence type="ECO:0000256" key="7">
    <source>
        <dbReference type="PIRSR" id="PIRSR606689-2"/>
    </source>
</evidence>
<dbReference type="Pfam" id="PF00025">
    <property type="entry name" value="Arf"/>
    <property type="match status" value="1"/>
</dbReference>